<sequence>MKPICKIIIILIILCSAIYPAFAEEPEWVDPQEKTMRMTESFTRGGYVIEATDFYDSSALITVFDTKGNLVTRNLTRINDYFVVDDRMNITIIDLQEVRGNIGANLGFNVSVDQWVKIETRVKGSPSIKLSIIPKGIEIKNRTIVRRTYIPGSEIPINFSIRNEGKAKLKDMILKINTSMPVLYNEKLNYEILELGAGNESDVITVRFQAPYTEERKLISISVEATGYDIFGKAHRAADSASVEVIPQFDNKIELIKYVSEKVYMGDVATVSLSIKNNGSYKIDNVNLTESLPQGIEPIDTNLSWNFNLGPFEQKTISYMVKPQKPGTYLFLPGGSIIEYQGILDYNKKPVKLIVGGPYVILLKSASSYDPVKGEKINITIEAKNLGDATAIVKLIDTIPVNYSLASEDQTYDNISDTMVLHPGISGSFSYLIFTSGTGSFILPPARATILDKIMYKDERYTQNATSAELIIKVREPLEIESPSVKITSAPRKSASPVSIETNVPAETPKSSPGFEVYMLIIFFLVIRKLNIRK</sequence>
<proteinExistence type="predicted"/>
<dbReference type="Gene3D" id="2.60.40.10">
    <property type="entry name" value="Immunoglobulins"/>
    <property type="match status" value="1"/>
</dbReference>
<evidence type="ECO:0008006" key="3">
    <source>
        <dbReference type="Google" id="ProtNLM"/>
    </source>
</evidence>
<dbReference type="InterPro" id="IPR013783">
    <property type="entry name" value="Ig-like_fold"/>
</dbReference>
<organism evidence="1 2">
    <name type="scientific">Candidatus Methanoperedens nitratireducens</name>
    <dbReference type="NCBI Taxonomy" id="1392998"/>
    <lineage>
        <taxon>Archaea</taxon>
        <taxon>Methanobacteriati</taxon>
        <taxon>Methanobacteriota</taxon>
        <taxon>Stenosarchaea group</taxon>
        <taxon>Methanomicrobia</taxon>
        <taxon>Methanosarcinales</taxon>
        <taxon>ANME-2 cluster</taxon>
        <taxon>Candidatus Methanoperedentaceae</taxon>
        <taxon>Candidatus Methanoperedens</taxon>
    </lineage>
</organism>
<dbReference type="Proteomes" id="UP000050360">
    <property type="component" value="Unassembled WGS sequence"/>
</dbReference>
<dbReference type="PANTHER" id="PTHR35902:SF3">
    <property type="entry name" value="NPCBM-ASSOCIATED, NEW3 DOMAIN OF ALPHA-GALACTOSIDASE"/>
    <property type="match status" value="1"/>
</dbReference>
<accession>A0A0P7ZCJ9</accession>
<evidence type="ECO:0000313" key="2">
    <source>
        <dbReference type="Proteomes" id="UP000050360"/>
    </source>
</evidence>
<name>A0A0P7ZCJ9_9EURY</name>
<evidence type="ECO:0000313" key="1">
    <source>
        <dbReference type="EMBL" id="KPQ41185.1"/>
    </source>
</evidence>
<protein>
    <recommendedName>
        <fullName evidence="3">DUF11 domain-containing protein</fullName>
    </recommendedName>
</protein>
<comment type="caution">
    <text evidence="1">The sequence shown here is derived from an EMBL/GenBank/DDBJ whole genome shotgun (WGS) entry which is preliminary data.</text>
</comment>
<dbReference type="EMBL" id="LKCM01000416">
    <property type="protein sequence ID" value="KPQ41185.1"/>
    <property type="molecule type" value="Genomic_DNA"/>
</dbReference>
<dbReference type="AlphaFoldDB" id="A0A0P7ZCJ9"/>
<dbReference type="PANTHER" id="PTHR35902">
    <property type="entry name" value="S-LAYER DOMAIN-LIKE PROTEIN-RELATED"/>
    <property type="match status" value="1"/>
</dbReference>
<reference evidence="1 2" key="1">
    <citation type="submission" date="2015-09" db="EMBL/GenBank/DDBJ databases">
        <title>A metagenomics-based metabolic model of nitrate-dependent anaerobic oxidation of methane by Methanoperedens-like archaea.</title>
        <authorList>
            <person name="Arshad A."/>
            <person name="Speth D.R."/>
            <person name="De Graaf R.M."/>
            <person name="Op Den Camp H.J."/>
            <person name="Jetten M.S."/>
            <person name="Welte C.U."/>
        </authorList>
    </citation>
    <scope>NUCLEOTIDE SEQUENCE [LARGE SCALE GENOMIC DNA]</scope>
</reference>
<gene>
    <name evidence="1" type="ORF">MPEBLZ_04277</name>
</gene>